<name>L0FYX6_ECHVK</name>
<dbReference type="KEGG" id="evi:Echvi_2870"/>
<feature type="transmembrane region" description="Helical" evidence="1">
    <location>
        <begin position="391"/>
        <end position="410"/>
    </location>
</feature>
<feature type="transmembrane region" description="Helical" evidence="1">
    <location>
        <begin position="17"/>
        <end position="34"/>
    </location>
</feature>
<proteinExistence type="predicted"/>
<dbReference type="HOGENOM" id="CLU_516459_0_0_10"/>
<feature type="transmembrane region" description="Helical" evidence="1">
    <location>
        <begin position="158"/>
        <end position="189"/>
    </location>
</feature>
<dbReference type="EMBL" id="CP003346">
    <property type="protein sequence ID" value="AGA79109.1"/>
    <property type="molecule type" value="Genomic_DNA"/>
</dbReference>
<evidence type="ECO:0000313" key="3">
    <source>
        <dbReference type="EMBL" id="AGA79109.1"/>
    </source>
</evidence>
<dbReference type="InterPro" id="IPR038731">
    <property type="entry name" value="RgtA/B/C-like"/>
</dbReference>
<dbReference type="eggNOG" id="COG1807">
    <property type="taxonomic scope" value="Bacteria"/>
</dbReference>
<feature type="transmembrane region" description="Helical" evidence="1">
    <location>
        <begin position="294"/>
        <end position="317"/>
    </location>
</feature>
<keyword evidence="4" id="KW-1185">Reference proteome</keyword>
<feature type="transmembrane region" description="Helical" evidence="1">
    <location>
        <begin position="353"/>
        <end position="371"/>
    </location>
</feature>
<dbReference type="Proteomes" id="UP000010796">
    <property type="component" value="Chromosome"/>
</dbReference>
<feature type="transmembrane region" description="Helical" evidence="1">
    <location>
        <begin position="110"/>
        <end position="127"/>
    </location>
</feature>
<protein>
    <recommendedName>
        <fullName evidence="2">Glycosyltransferase RgtA/B/C/D-like domain-containing protein</fullName>
    </recommendedName>
</protein>
<dbReference type="AlphaFoldDB" id="L0FYX6"/>
<feature type="transmembrane region" description="Helical" evidence="1">
    <location>
        <begin position="323"/>
        <end position="341"/>
    </location>
</feature>
<gene>
    <name evidence="3" type="ordered locus">Echvi_2870</name>
</gene>
<evidence type="ECO:0000256" key="1">
    <source>
        <dbReference type="SAM" id="Phobius"/>
    </source>
</evidence>
<organism evidence="3 4">
    <name type="scientific">Echinicola vietnamensis (strain DSM 17526 / LMG 23754 / KMM 6221)</name>
    <dbReference type="NCBI Taxonomy" id="926556"/>
    <lineage>
        <taxon>Bacteria</taxon>
        <taxon>Pseudomonadati</taxon>
        <taxon>Bacteroidota</taxon>
        <taxon>Cytophagia</taxon>
        <taxon>Cytophagales</taxon>
        <taxon>Cyclobacteriaceae</taxon>
        <taxon>Echinicola</taxon>
    </lineage>
</organism>
<feature type="transmembrane region" description="Helical" evidence="1">
    <location>
        <begin position="134"/>
        <end position="152"/>
    </location>
</feature>
<keyword evidence="1" id="KW-0472">Membrane</keyword>
<feature type="transmembrane region" description="Helical" evidence="1">
    <location>
        <begin position="201"/>
        <end position="222"/>
    </location>
</feature>
<evidence type="ECO:0000259" key="2">
    <source>
        <dbReference type="Pfam" id="PF13231"/>
    </source>
</evidence>
<feature type="transmembrane region" description="Helical" evidence="1">
    <location>
        <begin position="64"/>
        <end position="82"/>
    </location>
</feature>
<keyword evidence="1" id="KW-1133">Transmembrane helix</keyword>
<accession>L0FYX6</accession>
<keyword evidence="1" id="KW-0812">Transmembrane</keyword>
<reference evidence="4" key="1">
    <citation type="submission" date="2012-02" db="EMBL/GenBank/DDBJ databases">
        <title>The complete genome of Echinicola vietnamensis DSM 17526.</title>
        <authorList>
            <person name="Lucas S."/>
            <person name="Copeland A."/>
            <person name="Lapidus A."/>
            <person name="Glavina del Rio T."/>
            <person name="Dalin E."/>
            <person name="Tice H."/>
            <person name="Bruce D."/>
            <person name="Goodwin L."/>
            <person name="Pitluck S."/>
            <person name="Peters L."/>
            <person name="Ovchinnikova G."/>
            <person name="Teshima H."/>
            <person name="Kyrpides N."/>
            <person name="Mavromatis K."/>
            <person name="Ivanova N."/>
            <person name="Brettin T."/>
            <person name="Detter J.C."/>
            <person name="Han C."/>
            <person name="Larimer F."/>
            <person name="Land M."/>
            <person name="Hauser L."/>
            <person name="Markowitz V."/>
            <person name="Cheng J.-F."/>
            <person name="Hugenholtz P."/>
            <person name="Woyke T."/>
            <person name="Wu D."/>
            <person name="Brambilla E."/>
            <person name="Klenk H.-P."/>
            <person name="Eisen J.A."/>
        </authorList>
    </citation>
    <scope>NUCLEOTIDE SEQUENCE [LARGE SCALE GENOMIC DNA]</scope>
    <source>
        <strain evidence="4">DSM 17526 / LMG 23754 / KMM 6221</strain>
    </source>
</reference>
<feature type="domain" description="Glycosyltransferase RgtA/B/C/D-like" evidence="2">
    <location>
        <begin position="76"/>
        <end position="213"/>
    </location>
</feature>
<dbReference type="PATRIC" id="fig|926556.3.peg.3034"/>
<dbReference type="Pfam" id="PF13231">
    <property type="entry name" value="PMT_2"/>
    <property type="match status" value="1"/>
</dbReference>
<evidence type="ECO:0000313" key="4">
    <source>
        <dbReference type="Proteomes" id="UP000010796"/>
    </source>
</evidence>
<sequence length="553" mass="64329">MVIIRCMQKLSTPQPPYALFTGLLFFMALWYWGYDGVTFSDDISYLDLGYRFWNGLPFQEVDLFNYRWGTYVLPGFITYIFGFNDHLASLPSLVSYMMTLMLIWKVLTEYLAKNVFVIFFCSSVYLLHFLPKVYPDSLLVFWVALIPVSAIYRHQKPFLAGMIMAAAFFIGFCTKETIILLAPLPILLFIFDTKKDKKPLFYTYFFLCMAVLVIAYLGYFYVKFDDPFLRFRSIEQGHYISPYSFYDKGWTAVAERLTFSPILTFIERTFWIWIVLSVPGLVRAFKHDKDLHLIFALASLCLLVGFWFMTTSLSFYSPLPLNPRHLIILLPILSVNIALEAKRWTNNFFWNRFATLWIAFGGIVSLGLLDWKLAAFYFSFAAVLLFVPVKWKPACMAVLLLFPVLASVAYQRELKHFDHFKNVFTKTIDTCHPEAPLISHEFVVRSIDVLVGEYDSNLPLFSIHELAEKSTAGGLPKTFTLLTYSYAAHAFPEQESLLKEVNDYATRFNYDQTNIYQDKWIKVIQYDHRKDLSTFSNHGELVENETPSRKVDQ</sequence>